<keyword evidence="4" id="KW-1185">Reference proteome</keyword>
<dbReference type="RefSeq" id="WP_270043935.1">
    <property type="nucleotide sequence ID" value="NZ_JAPDOD010000036.1"/>
</dbReference>
<gene>
    <name evidence="3" type="ORF">OM076_30730</name>
</gene>
<feature type="region of interest" description="Disordered" evidence="1">
    <location>
        <begin position="347"/>
        <end position="370"/>
    </location>
</feature>
<organism evidence="3 4">
    <name type="scientific">Solirubrobacter ginsenosidimutans</name>
    <dbReference type="NCBI Taxonomy" id="490573"/>
    <lineage>
        <taxon>Bacteria</taxon>
        <taxon>Bacillati</taxon>
        <taxon>Actinomycetota</taxon>
        <taxon>Thermoleophilia</taxon>
        <taxon>Solirubrobacterales</taxon>
        <taxon>Solirubrobacteraceae</taxon>
        <taxon>Solirubrobacter</taxon>
    </lineage>
</organism>
<reference evidence="3" key="1">
    <citation type="submission" date="2022-10" db="EMBL/GenBank/DDBJ databases">
        <title>The WGS of Solirubrobacter ginsenosidimutans DSM 21036.</title>
        <authorList>
            <person name="Jiang Z."/>
        </authorList>
    </citation>
    <scope>NUCLEOTIDE SEQUENCE</scope>
    <source>
        <strain evidence="3">DSM 21036</strain>
    </source>
</reference>
<dbReference type="AlphaFoldDB" id="A0A9X3S970"/>
<evidence type="ECO:0000256" key="2">
    <source>
        <dbReference type="SAM" id="SignalP"/>
    </source>
</evidence>
<dbReference type="InterPro" id="IPR059226">
    <property type="entry name" value="Choice_anch_Q_dom"/>
</dbReference>
<evidence type="ECO:0000313" key="3">
    <source>
        <dbReference type="EMBL" id="MDA0164683.1"/>
    </source>
</evidence>
<keyword evidence="2" id="KW-0732">Signal</keyword>
<dbReference type="InterPro" id="IPR012334">
    <property type="entry name" value="Pectin_lyas_fold"/>
</dbReference>
<feature type="signal peptide" evidence="2">
    <location>
        <begin position="1"/>
        <end position="22"/>
    </location>
</feature>
<name>A0A9X3S970_9ACTN</name>
<dbReference type="Gene3D" id="2.160.20.10">
    <property type="entry name" value="Single-stranded right-handed beta-helix, Pectin lyase-like"/>
    <property type="match status" value="1"/>
</dbReference>
<feature type="chain" id="PRO_5040989406" description="CSLREA domain-containing protein" evidence="2">
    <location>
        <begin position="23"/>
        <end position="554"/>
    </location>
</feature>
<sequence length="554" mass="55886">MRSRVIVAALALSLLTASPAAAETYFVTGTGDTGDPVGCVTPASCPTLRDAVLEAGRDPNEDAISLPPGTITLTAGQFQLTSNVGIVGAGARATTIQGASPARVFDVEGPVTVSFSNMTIAGGAPVSGDGGNILVGQGSHVGLVFARVTGGTAISGGGIANSGTLTIANSLIDHNTASTGGGIYNNGSQGAAELVVADSTVFSNTVNEQGGGILSSGTGSNSVSILASTVAGNTQGGLLLQGGSSSVNASIIANNPQGNCSGTIGSGSQNVENADSCGFDHGTNRVGIGTGLSAALVNAGGGTDVLTIPAASPAVDYVTPCLVTIDQRGYNRVPNGESACDAGAYELSGVPPQAPPEPTPTPEPPVPTPEPPVATPIATPVATPVTNKSVAADVTGDVKIKDPKTKKFIPLKDGVVPNGSEIDARDGEITITTTTPGEKATFYDGIFKIQQTKKLTTLTLTEELTGCKQAKGKASAAAKKPKTRKLWGDGKGKFRTKGQYSAATVRGTKWLVQDACTTTTTRVSTGTVQVEDFVTHKRVLVTKRKPYVARAKKK</sequence>
<evidence type="ECO:0008006" key="5">
    <source>
        <dbReference type="Google" id="ProtNLM"/>
    </source>
</evidence>
<evidence type="ECO:0000313" key="4">
    <source>
        <dbReference type="Proteomes" id="UP001149140"/>
    </source>
</evidence>
<proteinExistence type="predicted"/>
<dbReference type="NCBIfam" id="NF041518">
    <property type="entry name" value="choice_anch_Q"/>
    <property type="match status" value="1"/>
</dbReference>
<dbReference type="Proteomes" id="UP001149140">
    <property type="component" value="Unassembled WGS sequence"/>
</dbReference>
<dbReference type="SUPFAM" id="SSF51126">
    <property type="entry name" value="Pectin lyase-like"/>
    <property type="match status" value="1"/>
</dbReference>
<accession>A0A9X3S970</accession>
<comment type="caution">
    <text evidence="3">The sequence shown here is derived from an EMBL/GenBank/DDBJ whole genome shotgun (WGS) entry which is preliminary data.</text>
</comment>
<protein>
    <recommendedName>
        <fullName evidence="5">CSLREA domain-containing protein</fullName>
    </recommendedName>
</protein>
<dbReference type="EMBL" id="JAPDOD010000036">
    <property type="protein sequence ID" value="MDA0164683.1"/>
    <property type="molecule type" value="Genomic_DNA"/>
</dbReference>
<feature type="compositionally biased region" description="Pro residues" evidence="1">
    <location>
        <begin position="352"/>
        <end position="370"/>
    </location>
</feature>
<dbReference type="InterPro" id="IPR011050">
    <property type="entry name" value="Pectin_lyase_fold/virulence"/>
</dbReference>
<evidence type="ECO:0000256" key="1">
    <source>
        <dbReference type="SAM" id="MobiDB-lite"/>
    </source>
</evidence>